<name>A0A2N5UGP8_9BASI</name>
<protein>
    <submittedName>
        <fullName evidence="2">Uncharacterized protein</fullName>
    </submittedName>
</protein>
<evidence type="ECO:0000313" key="3">
    <source>
        <dbReference type="Proteomes" id="UP000235388"/>
    </source>
</evidence>
<evidence type="ECO:0000256" key="1">
    <source>
        <dbReference type="SAM" id="MobiDB-lite"/>
    </source>
</evidence>
<dbReference type="EMBL" id="PGCJ01000231">
    <property type="protein sequence ID" value="PLW36934.1"/>
    <property type="molecule type" value="Genomic_DNA"/>
</dbReference>
<organism evidence="2 3">
    <name type="scientific">Puccinia coronata f. sp. avenae</name>
    <dbReference type="NCBI Taxonomy" id="200324"/>
    <lineage>
        <taxon>Eukaryota</taxon>
        <taxon>Fungi</taxon>
        <taxon>Dikarya</taxon>
        <taxon>Basidiomycota</taxon>
        <taxon>Pucciniomycotina</taxon>
        <taxon>Pucciniomycetes</taxon>
        <taxon>Pucciniales</taxon>
        <taxon>Pucciniaceae</taxon>
        <taxon>Puccinia</taxon>
    </lineage>
</organism>
<dbReference type="PANTHER" id="PTHR33069:SF3">
    <property type="entry name" value="DYNEIN HEAVY CHAIN TAIL DOMAIN-CONTAINING PROTEIN"/>
    <property type="match status" value="1"/>
</dbReference>
<dbReference type="AlphaFoldDB" id="A0A2N5UGP8"/>
<feature type="region of interest" description="Disordered" evidence="1">
    <location>
        <begin position="26"/>
        <end position="45"/>
    </location>
</feature>
<comment type="caution">
    <text evidence="2">The sequence shown here is derived from an EMBL/GenBank/DDBJ whole genome shotgun (WGS) entry which is preliminary data.</text>
</comment>
<reference evidence="2 3" key="1">
    <citation type="submission" date="2017-11" db="EMBL/GenBank/DDBJ databases">
        <title>De novo assembly and phasing of dikaryotic genomes from two isolates of Puccinia coronata f. sp. avenae, the causal agent of oat crown rust.</title>
        <authorList>
            <person name="Miller M.E."/>
            <person name="Zhang Y."/>
            <person name="Omidvar V."/>
            <person name="Sperschneider J."/>
            <person name="Schwessinger B."/>
            <person name="Raley C."/>
            <person name="Palmer J.M."/>
            <person name="Garnica D."/>
            <person name="Upadhyaya N."/>
            <person name="Rathjen J."/>
            <person name="Taylor J.M."/>
            <person name="Park R.F."/>
            <person name="Dodds P.N."/>
            <person name="Hirsch C.D."/>
            <person name="Kianian S.F."/>
            <person name="Figueroa M."/>
        </authorList>
    </citation>
    <scope>NUCLEOTIDE SEQUENCE [LARGE SCALE GENOMIC DNA]</scope>
    <source>
        <strain evidence="2">12NC29</strain>
    </source>
</reference>
<sequence length="174" mass="19780">MRQKLTQMLGSLAEMFNGTYMLQERQNQDDQTDNTQAEPEEKKAHQARAMQLGQLAIPFLKLAQLFYNKLSNTATSTLLLFKLHSEMRTTCFGVKTKCFQSHIKNLHGHLWTIYKTDNNMFHNISLLHGVTIQSGITLDQALLALAVHMVPLPPAVGLAVMQHNFKVLFFPLKN</sequence>
<dbReference type="Proteomes" id="UP000235388">
    <property type="component" value="Unassembled WGS sequence"/>
</dbReference>
<proteinExistence type="predicted"/>
<gene>
    <name evidence="2" type="ORF">PCANC_21214</name>
</gene>
<accession>A0A2N5UGP8</accession>
<evidence type="ECO:0000313" key="2">
    <source>
        <dbReference type="EMBL" id="PLW36934.1"/>
    </source>
</evidence>
<dbReference type="PANTHER" id="PTHR33069">
    <property type="entry name" value="CHROMOSOME 7, WHOLE GENOME SHOTGUN SEQUENCE-RELATED"/>
    <property type="match status" value="1"/>
</dbReference>
<keyword evidence="3" id="KW-1185">Reference proteome</keyword>